<comment type="caution">
    <text evidence="1">The sequence shown here is derived from an EMBL/GenBank/DDBJ whole genome shotgun (WGS) entry which is preliminary data.</text>
</comment>
<accession>A0AAV5IQ18</accession>
<reference evidence="1 2" key="1">
    <citation type="journal article" date="2021" name="Commun. Biol.">
        <title>The genome of Shorea leprosula (Dipterocarpaceae) highlights the ecological relevance of drought in aseasonal tropical rainforests.</title>
        <authorList>
            <person name="Ng K.K.S."/>
            <person name="Kobayashi M.J."/>
            <person name="Fawcett J.A."/>
            <person name="Hatakeyama M."/>
            <person name="Paape T."/>
            <person name="Ng C.H."/>
            <person name="Ang C.C."/>
            <person name="Tnah L.H."/>
            <person name="Lee C.T."/>
            <person name="Nishiyama T."/>
            <person name="Sese J."/>
            <person name="O'Brien M.J."/>
            <person name="Copetti D."/>
            <person name="Mohd Noor M.I."/>
            <person name="Ong R.C."/>
            <person name="Putra M."/>
            <person name="Sireger I.Z."/>
            <person name="Indrioko S."/>
            <person name="Kosugi Y."/>
            <person name="Izuno A."/>
            <person name="Isagi Y."/>
            <person name="Lee S.L."/>
            <person name="Shimizu K.K."/>
        </authorList>
    </citation>
    <scope>NUCLEOTIDE SEQUENCE [LARGE SCALE GENOMIC DNA]</scope>
    <source>
        <strain evidence="1">214</strain>
    </source>
</reference>
<evidence type="ECO:0000313" key="2">
    <source>
        <dbReference type="Proteomes" id="UP001054252"/>
    </source>
</evidence>
<sequence length="108" mass="11482">MENLNWPSRRAAACSGVSTFDCRHDGNSAPCLLLVSPAVIFIQYCIHDERSNEYSLKGSKPRLQGLTLDHVSLYGPGLGVLRCPTALQGSSLQAHSAGSATAHGPFIS</sequence>
<dbReference type="AlphaFoldDB" id="A0AAV5IQ18"/>
<gene>
    <name evidence="1" type="ORF">SLEP1_g12798</name>
</gene>
<name>A0AAV5IQ18_9ROSI</name>
<dbReference type="Proteomes" id="UP001054252">
    <property type="component" value="Unassembled WGS sequence"/>
</dbReference>
<organism evidence="1 2">
    <name type="scientific">Rubroshorea leprosula</name>
    <dbReference type="NCBI Taxonomy" id="152421"/>
    <lineage>
        <taxon>Eukaryota</taxon>
        <taxon>Viridiplantae</taxon>
        <taxon>Streptophyta</taxon>
        <taxon>Embryophyta</taxon>
        <taxon>Tracheophyta</taxon>
        <taxon>Spermatophyta</taxon>
        <taxon>Magnoliopsida</taxon>
        <taxon>eudicotyledons</taxon>
        <taxon>Gunneridae</taxon>
        <taxon>Pentapetalae</taxon>
        <taxon>rosids</taxon>
        <taxon>malvids</taxon>
        <taxon>Malvales</taxon>
        <taxon>Dipterocarpaceae</taxon>
        <taxon>Rubroshorea</taxon>
    </lineage>
</organism>
<proteinExistence type="predicted"/>
<dbReference type="EMBL" id="BPVZ01000015">
    <property type="protein sequence ID" value="GKV00038.1"/>
    <property type="molecule type" value="Genomic_DNA"/>
</dbReference>
<evidence type="ECO:0000313" key="1">
    <source>
        <dbReference type="EMBL" id="GKV00038.1"/>
    </source>
</evidence>
<keyword evidence="2" id="KW-1185">Reference proteome</keyword>
<protein>
    <submittedName>
        <fullName evidence="1">Uncharacterized protein</fullName>
    </submittedName>
</protein>